<evidence type="ECO:0000256" key="1">
    <source>
        <dbReference type="SAM" id="MobiDB-lite"/>
    </source>
</evidence>
<dbReference type="EMBL" id="BGPR01000002">
    <property type="protein sequence ID" value="GBL72574.1"/>
    <property type="molecule type" value="Genomic_DNA"/>
</dbReference>
<dbReference type="Proteomes" id="UP000499080">
    <property type="component" value="Unassembled WGS sequence"/>
</dbReference>
<accession>A0A4Y2A0J8</accession>
<reference evidence="2 3" key="1">
    <citation type="journal article" date="2019" name="Sci. Rep.">
        <title>Orb-weaving spider Araneus ventricosus genome elucidates the spidroin gene catalogue.</title>
        <authorList>
            <person name="Kono N."/>
            <person name="Nakamura H."/>
            <person name="Ohtoshi R."/>
            <person name="Moran D.A.P."/>
            <person name="Shinohara A."/>
            <person name="Yoshida Y."/>
            <person name="Fujiwara M."/>
            <person name="Mori M."/>
            <person name="Tomita M."/>
            <person name="Arakawa K."/>
        </authorList>
    </citation>
    <scope>NUCLEOTIDE SEQUENCE [LARGE SCALE GENOMIC DNA]</scope>
</reference>
<evidence type="ECO:0000313" key="2">
    <source>
        <dbReference type="EMBL" id="GBL72574.1"/>
    </source>
</evidence>
<organism evidence="2 3">
    <name type="scientific">Araneus ventricosus</name>
    <name type="common">Orbweaver spider</name>
    <name type="synonym">Epeira ventricosa</name>
    <dbReference type="NCBI Taxonomy" id="182803"/>
    <lineage>
        <taxon>Eukaryota</taxon>
        <taxon>Metazoa</taxon>
        <taxon>Ecdysozoa</taxon>
        <taxon>Arthropoda</taxon>
        <taxon>Chelicerata</taxon>
        <taxon>Arachnida</taxon>
        <taxon>Araneae</taxon>
        <taxon>Araneomorphae</taxon>
        <taxon>Entelegynae</taxon>
        <taxon>Araneoidea</taxon>
        <taxon>Araneidae</taxon>
        <taxon>Araneus</taxon>
    </lineage>
</organism>
<feature type="compositionally biased region" description="Basic and acidic residues" evidence="1">
    <location>
        <begin position="29"/>
        <end position="40"/>
    </location>
</feature>
<keyword evidence="3" id="KW-1185">Reference proteome</keyword>
<sequence length="87" mass="9443">MNATVISDEIKLTPSVASAALSMSFPPLGEKRVSQSRESDGDAEMSSLEYNMSEDLEDSSEVISPPPASKPVKPRKTHSIYAKNNKM</sequence>
<protein>
    <submittedName>
        <fullName evidence="2">Uncharacterized protein</fullName>
    </submittedName>
</protein>
<dbReference type="AlphaFoldDB" id="A0A4Y2A0J8"/>
<comment type="caution">
    <text evidence="2">The sequence shown here is derived from an EMBL/GenBank/DDBJ whole genome shotgun (WGS) entry which is preliminary data.</text>
</comment>
<proteinExistence type="predicted"/>
<feature type="region of interest" description="Disordered" evidence="1">
    <location>
        <begin position="24"/>
        <end position="87"/>
    </location>
</feature>
<evidence type="ECO:0000313" key="3">
    <source>
        <dbReference type="Proteomes" id="UP000499080"/>
    </source>
</evidence>
<name>A0A4Y2A0J8_ARAVE</name>
<gene>
    <name evidence="2" type="ORF">AVEN_127842_1</name>
</gene>